<dbReference type="Proteomes" id="UP000813462">
    <property type="component" value="Unassembled WGS sequence"/>
</dbReference>
<evidence type="ECO:0000313" key="2">
    <source>
        <dbReference type="EMBL" id="KAH7542979.1"/>
    </source>
</evidence>
<evidence type="ECO:0000313" key="3">
    <source>
        <dbReference type="Proteomes" id="UP000813462"/>
    </source>
</evidence>
<proteinExistence type="predicted"/>
<sequence>MDIFFLDSILQRTETTRISNPTLMKQASFPSSTLEGILNFCGRIGNFFSFLIDFDFWEDLAWKVCRSQPGPRIDQLQRGSQPSHGPSSQNRHVGCVVFGRKGSAVADKGELY</sequence>
<dbReference type="EMBL" id="JAEACU010000002">
    <property type="protein sequence ID" value="KAH7542979.1"/>
    <property type="molecule type" value="Genomic_DNA"/>
</dbReference>
<reference evidence="2" key="1">
    <citation type="journal article" date="2021" name="Front. Plant Sci.">
        <title>Chromosome-Scale Genome Assembly for Chinese Sour Jujube and Insights Into Its Genome Evolution and Domestication Signature.</title>
        <authorList>
            <person name="Shen L.-Y."/>
            <person name="Luo H."/>
            <person name="Wang X.-L."/>
            <person name="Wang X.-M."/>
            <person name="Qiu X.-J."/>
            <person name="Liu H."/>
            <person name="Zhou S.-S."/>
            <person name="Jia K.-H."/>
            <person name="Nie S."/>
            <person name="Bao Y.-T."/>
            <person name="Zhang R.-G."/>
            <person name="Yun Q.-Z."/>
            <person name="Chai Y.-H."/>
            <person name="Lu J.-Y."/>
            <person name="Li Y."/>
            <person name="Zhao S.-W."/>
            <person name="Mao J.-F."/>
            <person name="Jia S.-G."/>
            <person name="Mao Y.-M."/>
        </authorList>
    </citation>
    <scope>NUCLEOTIDE SEQUENCE</scope>
    <source>
        <strain evidence="2">AT0</strain>
        <tissue evidence="2">Leaf</tissue>
    </source>
</reference>
<gene>
    <name evidence="2" type="ORF">FEM48_Zijuj02G0133100</name>
</gene>
<comment type="caution">
    <text evidence="2">The sequence shown here is derived from an EMBL/GenBank/DDBJ whole genome shotgun (WGS) entry which is preliminary data.</text>
</comment>
<feature type="compositionally biased region" description="Polar residues" evidence="1">
    <location>
        <begin position="77"/>
        <end position="91"/>
    </location>
</feature>
<evidence type="ECO:0000256" key="1">
    <source>
        <dbReference type="SAM" id="MobiDB-lite"/>
    </source>
</evidence>
<feature type="region of interest" description="Disordered" evidence="1">
    <location>
        <begin position="73"/>
        <end position="94"/>
    </location>
</feature>
<protein>
    <submittedName>
        <fullName evidence="2">Uncharacterized protein</fullName>
    </submittedName>
</protein>
<name>A0A978VVY4_ZIZJJ</name>
<organism evidence="2 3">
    <name type="scientific">Ziziphus jujuba var. spinosa</name>
    <dbReference type="NCBI Taxonomy" id="714518"/>
    <lineage>
        <taxon>Eukaryota</taxon>
        <taxon>Viridiplantae</taxon>
        <taxon>Streptophyta</taxon>
        <taxon>Embryophyta</taxon>
        <taxon>Tracheophyta</taxon>
        <taxon>Spermatophyta</taxon>
        <taxon>Magnoliopsida</taxon>
        <taxon>eudicotyledons</taxon>
        <taxon>Gunneridae</taxon>
        <taxon>Pentapetalae</taxon>
        <taxon>rosids</taxon>
        <taxon>fabids</taxon>
        <taxon>Rosales</taxon>
        <taxon>Rhamnaceae</taxon>
        <taxon>Paliureae</taxon>
        <taxon>Ziziphus</taxon>
    </lineage>
</organism>
<accession>A0A978VVY4</accession>
<dbReference type="AlphaFoldDB" id="A0A978VVY4"/>